<dbReference type="RefSeq" id="WP_182807302.1">
    <property type="nucleotide sequence ID" value="NZ_JACJFM010000002.1"/>
</dbReference>
<dbReference type="Pfam" id="PF14252">
    <property type="entry name" value="DUF4347"/>
    <property type="match status" value="1"/>
</dbReference>
<protein>
    <submittedName>
        <fullName evidence="2">DUF4347 domain-containing protein</fullName>
    </submittedName>
</protein>
<gene>
    <name evidence="2" type="ORF">H4O21_02765</name>
</gene>
<comment type="caution">
    <text evidence="2">The sequence shown here is derived from an EMBL/GenBank/DDBJ whole genome shotgun (WGS) entry which is preliminary data.</text>
</comment>
<evidence type="ECO:0000313" key="3">
    <source>
        <dbReference type="Proteomes" id="UP000565262"/>
    </source>
</evidence>
<proteinExistence type="predicted"/>
<evidence type="ECO:0000259" key="1">
    <source>
        <dbReference type="Pfam" id="PF14252"/>
    </source>
</evidence>
<accession>A0A839ILY7</accession>
<sequence>MKRGIRRLIIADKSISQINVLIADLSDNGILLYIPEDTDSITVLTRKIAANKGVNQVYIFTHGYPTSLIHGSEKITSTDLFKHKKESASWNLSLSIEAEIMLYASNIAQGGTSKQFIRQSHELSGCKIAASSYPFGHIPIGSTGNWMLPVTTRHYLHYSLINLLQKIGGTPWLQS</sequence>
<reference evidence="2 3" key="1">
    <citation type="submission" date="2020-08" db="EMBL/GenBank/DDBJ databases">
        <title>Oceanospirillum sp. nov. isolated from marine sediment.</title>
        <authorList>
            <person name="Ji X."/>
        </authorList>
    </citation>
    <scope>NUCLEOTIDE SEQUENCE [LARGE SCALE GENOMIC DNA]</scope>
    <source>
        <strain evidence="2 3">D5</strain>
    </source>
</reference>
<name>A0A839ILY7_9GAMM</name>
<evidence type="ECO:0000313" key="2">
    <source>
        <dbReference type="EMBL" id="MBB1485532.1"/>
    </source>
</evidence>
<dbReference type="AlphaFoldDB" id="A0A839ILY7"/>
<dbReference type="EMBL" id="JACJFM010000002">
    <property type="protein sequence ID" value="MBB1485532.1"/>
    <property type="molecule type" value="Genomic_DNA"/>
</dbReference>
<dbReference type="InterPro" id="IPR025592">
    <property type="entry name" value="DUF4347"/>
</dbReference>
<keyword evidence="3" id="KW-1185">Reference proteome</keyword>
<dbReference type="Proteomes" id="UP000565262">
    <property type="component" value="Unassembled WGS sequence"/>
</dbReference>
<feature type="domain" description="DUF4347" evidence="1">
    <location>
        <begin position="8"/>
        <end position="153"/>
    </location>
</feature>
<organism evidence="2 3">
    <name type="scientific">Oceanospirillum sediminis</name>
    <dbReference type="NCBI Taxonomy" id="2760088"/>
    <lineage>
        <taxon>Bacteria</taxon>
        <taxon>Pseudomonadati</taxon>
        <taxon>Pseudomonadota</taxon>
        <taxon>Gammaproteobacteria</taxon>
        <taxon>Oceanospirillales</taxon>
        <taxon>Oceanospirillaceae</taxon>
        <taxon>Oceanospirillum</taxon>
    </lineage>
</organism>